<dbReference type="Proteomes" id="UP001432146">
    <property type="component" value="Unassembled WGS sequence"/>
</dbReference>
<keyword evidence="4" id="KW-0722">Serine protease inhibitor</keyword>
<dbReference type="SUPFAM" id="SSF57283">
    <property type="entry name" value="PMP inhibitors"/>
    <property type="match status" value="1"/>
</dbReference>
<dbReference type="GO" id="GO:0004867">
    <property type="term" value="F:serine-type endopeptidase inhibitor activity"/>
    <property type="evidence" value="ECO:0007669"/>
    <property type="project" value="UniProtKB-KW"/>
</dbReference>
<evidence type="ECO:0000256" key="6">
    <source>
        <dbReference type="SAM" id="SignalP"/>
    </source>
</evidence>
<dbReference type="AlphaFoldDB" id="A0AAW1A2D3"/>
<evidence type="ECO:0000313" key="8">
    <source>
        <dbReference type="Proteomes" id="UP001432146"/>
    </source>
</evidence>
<sequence>MSTRNMFSKFFNFLFLLIVVIATSLAAESEETRKCVPGKRYNDRCNYYTCSNTKVDFCTMKECYNTNPVTSILETMELLPAPPDF</sequence>
<keyword evidence="6" id="KW-0732">Signal</keyword>
<evidence type="ECO:0000256" key="4">
    <source>
        <dbReference type="ARBA" id="ARBA00022900"/>
    </source>
</evidence>
<accession>A0AAW1A2D3</accession>
<dbReference type="InterPro" id="IPR036201">
    <property type="entry name" value="Pacifastin_dom_sf"/>
</dbReference>
<protein>
    <submittedName>
        <fullName evidence="7">Uncharacterized protein</fullName>
    </submittedName>
</protein>
<dbReference type="GO" id="GO:0005576">
    <property type="term" value="C:extracellular region"/>
    <property type="evidence" value="ECO:0007669"/>
    <property type="project" value="UniProtKB-SubCell"/>
</dbReference>
<keyword evidence="3" id="KW-0646">Protease inhibitor</keyword>
<proteinExistence type="inferred from homology"/>
<name>A0AAW1A2D3_9HYME</name>
<keyword evidence="2" id="KW-0964">Secreted</keyword>
<comment type="similarity">
    <text evidence="5">Belongs to the protease inhibitor I19 family.</text>
</comment>
<keyword evidence="8" id="KW-1185">Reference proteome</keyword>
<evidence type="ECO:0000256" key="2">
    <source>
        <dbReference type="ARBA" id="ARBA00022525"/>
    </source>
</evidence>
<reference evidence="7 8" key="1">
    <citation type="submission" date="2024-05" db="EMBL/GenBank/DDBJ databases">
        <title>The nuclear and mitochondrial genome assemblies of Tetragonisca angustula (Apidae: Meliponini), a tiny yet remarkable pollinator in the Neotropics.</title>
        <authorList>
            <person name="Ferrari R."/>
            <person name="Ricardo P.C."/>
            <person name="Dias F.C."/>
            <person name="Araujo N.S."/>
            <person name="Soares D.O."/>
            <person name="Zhou Q.-S."/>
            <person name="Zhu C.-D."/>
            <person name="Coutinho L."/>
            <person name="Airas M.C."/>
            <person name="Batista T.M."/>
        </authorList>
    </citation>
    <scope>NUCLEOTIDE SEQUENCE [LARGE SCALE GENOMIC DNA]</scope>
    <source>
        <strain evidence="7">ASF017062</strain>
        <tissue evidence="7">Abdomen</tissue>
    </source>
</reference>
<gene>
    <name evidence="7" type="ORF">QLX08_004354</name>
</gene>
<feature type="signal peptide" evidence="6">
    <location>
        <begin position="1"/>
        <end position="26"/>
    </location>
</feature>
<comment type="caution">
    <text evidence="7">The sequence shown here is derived from an EMBL/GenBank/DDBJ whole genome shotgun (WGS) entry which is preliminary data.</text>
</comment>
<dbReference type="EMBL" id="JAWNGG020000065">
    <property type="protein sequence ID" value="KAK9304192.1"/>
    <property type="molecule type" value="Genomic_DNA"/>
</dbReference>
<evidence type="ECO:0000256" key="5">
    <source>
        <dbReference type="ARBA" id="ARBA00029459"/>
    </source>
</evidence>
<feature type="chain" id="PRO_5043912099" evidence="6">
    <location>
        <begin position="27"/>
        <end position="85"/>
    </location>
</feature>
<organism evidence="7 8">
    <name type="scientific">Tetragonisca angustula</name>
    <dbReference type="NCBI Taxonomy" id="166442"/>
    <lineage>
        <taxon>Eukaryota</taxon>
        <taxon>Metazoa</taxon>
        <taxon>Ecdysozoa</taxon>
        <taxon>Arthropoda</taxon>
        <taxon>Hexapoda</taxon>
        <taxon>Insecta</taxon>
        <taxon>Pterygota</taxon>
        <taxon>Neoptera</taxon>
        <taxon>Endopterygota</taxon>
        <taxon>Hymenoptera</taxon>
        <taxon>Apocrita</taxon>
        <taxon>Aculeata</taxon>
        <taxon>Apoidea</taxon>
        <taxon>Anthophila</taxon>
        <taxon>Apidae</taxon>
        <taxon>Tetragonisca</taxon>
    </lineage>
</organism>
<comment type="subcellular location">
    <subcellularLocation>
        <location evidence="1">Secreted</location>
    </subcellularLocation>
</comment>
<evidence type="ECO:0000313" key="7">
    <source>
        <dbReference type="EMBL" id="KAK9304192.1"/>
    </source>
</evidence>
<evidence type="ECO:0000256" key="3">
    <source>
        <dbReference type="ARBA" id="ARBA00022690"/>
    </source>
</evidence>
<evidence type="ECO:0000256" key="1">
    <source>
        <dbReference type="ARBA" id="ARBA00004613"/>
    </source>
</evidence>